<reference evidence="7 8" key="1">
    <citation type="submission" date="2018-02" db="EMBL/GenBank/DDBJ databases">
        <title>Genome sequencing of Solimonas sp. HR-BB.</title>
        <authorList>
            <person name="Lee Y."/>
            <person name="Jeon C.O."/>
        </authorList>
    </citation>
    <scope>NUCLEOTIDE SEQUENCE [LARGE SCALE GENOMIC DNA]</scope>
    <source>
        <strain evidence="7 8">HR-BB</strain>
    </source>
</reference>
<evidence type="ECO:0000256" key="4">
    <source>
        <dbReference type="ARBA" id="ARBA00022803"/>
    </source>
</evidence>
<organism evidence="7 8">
    <name type="scientific">Solimonas fluminis</name>
    <dbReference type="NCBI Taxonomy" id="2086571"/>
    <lineage>
        <taxon>Bacteria</taxon>
        <taxon>Pseudomonadati</taxon>
        <taxon>Pseudomonadota</taxon>
        <taxon>Gammaproteobacteria</taxon>
        <taxon>Nevskiales</taxon>
        <taxon>Nevskiaceae</taxon>
        <taxon>Solimonas</taxon>
    </lineage>
</organism>
<dbReference type="Pfam" id="PF23914">
    <property type="entry name" value="TPR_CcmH_CycH"/>
    <property type="match status" value="1"/>
</dbReference>
<evidence type="ECO:0000259" key="5">
    <source>
        <dbReference type="Pfam" id="PF23892"/>
    </source>
</evidence>
<feature type="domain" description="Cytochrome c-type biogenesis protein H Ig-like" evidence="5">
    <location>
        <begin position="298"/>
        <end position="405"/>
    </location>
</feature>
<comment type="subcellular location">
    <subcellularLocation>
        <location evidence="1">Cell envelope</location>
    </subcellularLocation>
</comment>
<dbReference type="OrthoDB" id="9776053at2"/>
<dbReference type="Proteomes" id="UP000238220">
    <property type="component" value="Unassembled WGS sequence"/>
</dbReference>
<evidence type="ECO:0000313" key="8">
    <source>
        <dbReference type="Proteomes" id="UP000238220"/>
    </source>
</evidence>
<keyword evidence="8" id="KW-1185">Reference proteome</keyword>
<dbReference type="GO" id="GO:0017004">
    <property type="term" value="P:cytochrome complex assembly"/>
    <property type="evidence" value="ECO:0007669"/>
    <property type="project" value="UniProtKB-KW"/>
</dbReference>
<gene>
    <name evidence="7" type="primary">ccmI</name>
    <name evidence="7" type="ORF">C3942_14475</name>
</gene>
<evidence type="ECO:0000256" key="3">
    <source>
        <dbReference type="ARBA" id="ARBA00022748"/>
    </source>
</evidence>
<dbReference type="GO" id="GO:0030313">
    <property type="term" value="C:cell envelope"/>
    <property type="evidence" value="ECO:0007669"/>
    <property type="project" value="UniProtKB-SubCell"/>
</dbReference>
<dbReference type="PANTHER" id="PTHR47870">
    <property type="entry name" value="CYTOCHROME C-TYPE BIOGENESIS PROTEIN CCMH"/>
    <property type="match status" value="1"/>
</dbReference>
<sequence length="409" mass="44065">MAALLLLACLWLTRPYWRAPGAALLRRKAANVAVYRSRLAEIDAEAESGVIEADAAAQLKDELAARLLQDAGLPADAPAESDRRRWGATAVLVLLLAAFAGIFYWQQGSWRTQELVALAAADPGAAQQGAINEMVERLAAKLEQNPDDLEGWAMLGRSYFMMEHYADAARAYGELNKRLPQPEADLLVAEGESLGLARDRDLQGRPRELFRQALKLEPDNGKGLWYAGLAAAQANELPAARDHWQRLLKQELPPELRTVLEGQLAQLAQALGEPVAVAAKAAPEAPAPVPAAAEGPQLRLRVALSAELAAKVPPGSMLFVFAKAEQGPPMPLAVQRLPGAKLPLDVVLDDSMAMMPQLKLSQFDRWTVTARITAGGSVKAESGDWEGSRAVSRVESAQPIALTIDRVVP</sequence>
<dbReference type="NCBIfam" id="TIGR03142">
    <property type="entry name" value="cytochro_ccmI"/>
    <property type="match status" value="1"/>
</dbReference>
<dbReference type="InterPro" id="IPR056413">
    <property type="entry name" value="TPR_CcmH_CycH"/>
</dbReference>
<name>A0A2S5TDE9_9GAMM</name>
<protein>
    <submittedName>
        <fullName evidence="7">C-type cytochrome biogenesis protein CcmI</fullName>
    </submittedName>
</protein>
<keyword evidence="3" id="KW-0201">Cytochrome c-type biogenesis</keyword>
<dbReference type="RefSeq" id="WP_104231073.1">
    <property type="nucleotide sequence ID" value="NZ_PSNW01000008.1"/>
</dbReference>
<evidence type="ECO:0000259" key="6">
    <source>
        <dbReference type="Pfam" id="PF23914"/>
    </source>
</evidence>
<dbReference type="InterPro" id="IPR056412">
    <property type="entry name" value="Ig_CycH"/>
</dbReference>
<comment type="caution">
    <text evidence="7">The sequence shown here is derived from an EMBL/GenBank/DDBJ whole genome shotgun (WGS) entry which is preliminary data.</text>
</comment>
<dbReference type="Pfam" id="PF23892">
    <property type="entry name" value="Ig_CycH"/>
    <property type="match status" value="1"/>
</dbReference>
<dbReference type="PANTHER" id="PTHR47870:SF1">
    <property type="entry name" value="CYTOCHROME C-TYPE BIOGENESIS PROTEIN CCMH"/>
    <property type="match status" value="1"/>
</dbReference>
<dbReference type="Gene3D" id="1.25.40.10">
    <property type="entry name" value="Tetratricopeptide repeat domain"/>
    <property type="match status" value="1"/>
</dbReference>
<keyword evidence="4" id="KW-0802">TPR repeat</keyword>
<evidence type="ECO:0000256" key="1">
    <source>
        <dbReference type="ARBA" id="ARBA00004196"/>
    </source>
</evidence>
<keyword evidence="2" id="KW-0677">Repeat</keyword>
<proteinExistence type="predicted"/>
<dbReference type="InterPro" id="IPR011990">
    <property type="entry name" value="TPR-like_helical_dom_sf"/>
</dbReference>
<accession>A0A2S5TDE9</accession>
<dbReference type="EMBL" id="PSNW01000008">
    <property type="protein sequence ID" value="PPE73034.1"/>
    <property type="molecule type" value="Genomic_DNA"/>
</dbReference>
<feature type="domain" description="Cytochrome c-type biogenesis protein H TPR" evidence="6">
    <location>
        <begin position="105"/>
        <end position="250"/>
    </location>
</feature>
<dbReference type="SUPFAM" id="SSF48452">
    <property type="entry name" value="TPR-like"/>
    <property type="match status" value="1"/>
</dbReference>
<dbReference type="AlphaFoldDB" id="A0A2S5TDE9"/>
<dbReference type="InterPro" id="IPR051263">
    <property type="entry name" value="C-type_cytochrome_biogenesis"/>
</dbReference>
<evidence type="ECO:0000256" key="2">
    <source>
        <dbReference type="ARBA" id="ARBA00022737"/>
    </source>
</evidence>
<dbReference type="InterPro" id="IPR017560">
    <property type="entry name" value="Cyt_c_biogenesis_CcmI"/>
</dbReference>
<evidence type="ECO:0000313" key="7">
    <source>
        <dbReference type="EMBL" id="PPE73034.1"/>
    </source>
</evidence>
<dbReference type="GO" id="GO:0005886">
    <property type="term" value="C:plasma membrane"/>
    <property type="evidence" value="ECO:0007669"/>
    <property type="project" value="TreeGrafter"/>
</dbReference>